<protein>
    <submittedName>
        <fullName evidence="1">Uncharacterized protein</fullName>
    </submittedName>
</protein>
<dbReference type="RefSeq" id="XP_014250517.1">
    <property type="nucleotide sequence ID" value="XM_014395031.2"/>
</dbReference>
<dbReference type="OMA" id="KCARMNR"/>
<proteinExistence type="predicted"/>
<accession>A0A8I6TEU4</accession>
<dbReference type="AlphaFoldDB" id="A0A8I6TEU4"/>
<dbReference type="GeneID" id="106667213"/>
<evidence type="ECO:0000313" key="1">
    <source>
        <dbReference type="EnsemblMetazoa" id="XP_014250516.1"/>
    </source>
</evidence>
<organism evidence="1 2">
    <name type="scientific">Cimex lectularius</name>
    <name type="common">Bed bug</name>
    <name type="synonym">Acanthia lectularia</name>
    <dbReference type="NCBI Taxonomy" id="79782"/>
    <lineage>
        <taxon>Eukaryota</taxon>
        <taxon>Metazoa</taxon>
        <taxon>Ecdysozoa</taxon>
        <taxon>Arthropoda</taxon>
        <taxon>Hexapoda</taxon>
        <taxon>Insecta</taxon>
        <taxon>Pterygota</taxon>
        <taxon>Neoptera</taxon>
        <taxon>Paraneoptera</taxon>
        <taxon>Hemiptera</taxon>
        <taxon>Heteroptera</taxon>
        <taxon>Panheteroptera</taxon>
        <taxon>Cimicomorpha</taxon>
        <taxon>Cimicidae</taxon>
        <taxon>Cimex</taxon>
    </lineage>
</organism>
<dbReference type="KEGG" id="clec:106667213"/>
<reference evidence="1" key="1">
    <citation type="submission" date="2022-01" db="UniProtKB">
        <authorList>
            <consortium name="EnsemblMetazoa"/>
        </authorList>
    </citation>
    <scope>IDENTIFICATION</scope>
</reference>
<dbReference type="Proteomes" id="UP000494040">
    <property type="component" value="Unassembled WGS sequence"/>
</dbReference>
<evidence type="ECO:0000313" key="2">
    <source>
        <dbReference type="Proteomes" id="UP000494040"/>
    </source>
</evidence>
<dbReference type="RefSeq" id="XP_014250516.1">
    <property type="nucleotide sequence ID" value="XM_014395030.2"/>
</dbReference>
<keyword evidence="2" id="KW-1185">Reference proteome</keyword>
<dbReference type="EnsemblMetazoa" id="XM_014395030.2">
    <property type="protein sequence ID" value="XP_014250516.1"/>
    <property type="gene ID" value="LOC106667213"/>
</dbReference>
<sequence length="548" mass="63496">MVPFLLKGLKLFNSRLKCNLNCKNISDIAKFSKEYEYNAWILGYFGSSEEKYTTFPIFQPNNDLNLQDLHKRSTVELANLIADRKLKKRLVALVDFEFSERLNEKTPKKELLSVLHSLASNYKQFDLVFLKKAIPHLERHIKEGNFSIYEQIQCMYYISKYGSKPLGKRISSLVLEKVTKKQLDILNENDLAIFCLSSFSSGVNLADTGIPSFIVKQISKDLTDTTQDSLFIFRLICFIKCLRQAEHYDDNLFTLLARKLINGECNLRNLPVTTMVHLLQYYCNGLYADVDFILWAVRESVQQVESSFKTRKRVRLKDLNNLLYSASRYCCKEINEVFQNSSIPNHVYYTFKENKVPPNMMANILLSLWIAECDVKDAVVEFITENNINLIKGNDNFKDFAKLNLFLTCIRFESPNLLGFDVKNAQSYHLQPRREKYLLKRPHLKKMLEFLAKNGHIYGLTDIRFAFQVPGLYIGGIRANHLSGNLDIEVIDSTVCLRKSKQPNGNMVLKLRLLKKMNHNFISLYLNNADCFDQNLESVEHQLKTALL</sequence>
<name>A0A8I6TEU4_CIMLE</name>
<dbReference type="OrthoDB" id="6579040at2759"/>
<dbReference type="EnsemblMetazoa" id="XM_014395031.2">
    <property type="protein sequence ID" value="XP_014250517.1"/>
    <property type="gene ID" value="LOC106667213"/>
</dbReference>